<dbReference type="InterPro" id="IPR015422">
    <property type="entry name" value="PyrdxlP-dep_Trfase_small"/>
</dbReference>
<dbReference type="InterPro" id="IPR050087">
    <property type="entry name" value="AON_synthase_class-II"/>
</dbReference>
<keyword evidence="7" id="KW-0812">Transmembrane</keyword>
<dbReference type="OrthoDB" id="65434at2759"/>
<sequence>MARAHAAALGAAATSAQADADAAGSLARSAATAKTGPSASVAPAKSPADVHRSQEDEVPYLILFMTYASYVGLIVIGYVRDLFGQLFKREEYGTEAGFAPLVNGKEDFYTRRMYQRIQDCWARPICSTPGAWIDVVMRRASRDRKTLCSTNARAHCLNLGSYNYLGYGEIPGGVNDVVYDAMHNFGIGVPAPALGACQSAAVTSLERTVAEFLGKEAAVVSGMGFATNAQLIPALVGPGCVILSDALNHSSIVVGARLSGARIRVFAHNDAHSLEAELREAIVEGQPHSGEPWNKILIIVEGVYSMEGEVCELAEIVAVKKKYGAYLYLDEAHSIGALGATGRGVTEYAGVNPADVDILMGTFTKSFGAVGGYIASDQCVIDRVRYTAAGCVNTYPMSPVCARHVEWVFHQLDDRDRSGIGGAKIKSLRDNSIYFRQRLEEMGLLIYGDYDSPVIPIMLFQPGKIAAFSRECLKRQVAVVVVGFPATPLILSRARICISAAHTREDLDMAIEVFDEVSELLQIKYRRKLGASASSSSSSRITDHSKVEACVRNERLAPPSRAEQVAARNDNHALVEAAGNESSSPAYQKAASMALSAPYQRRSTKANGAMEELDHHEIHGDKSPDCVGFEHRLCNGVCRSVSVSDTMTLRA</sequence>
<keyword evidence="7" id="KW-0472">Membrane</keyword>
<dbReference type="PROSITE" id="PS00599">
    <property type="entry name" value="AA_TRANSFER_CLASS_2"/>
    <property type="match status" value="1"/>
</dbReference>
<dbReference type="AlphaFoldDB" id="A0A5J4YWE6"/>
<dbReference type="InterPro" id="IPR004839">
    <property type="entry name" value="Aminotransferase_I/II_large"/>
</dbReference>
<organism evidence="9 10">
    <name type="scientific">Porphyridium purpureum</name>
    <name type="common">Red alga</name>
    <name type="synonym">Porphyridium cruentum</name>
    <dbReference type="NCBI Taxonomy" id="35688"/>
    <lineage>
        <taxon>Eukaryota</taxon>
        <taxon>Rhodophyta</taxon>
        <taxon>Bangiophyceae</taxon>
        <taxon>Porphyridiales</taxon>
        <taxon>Porphyridiaceae</taxon>
        <taxon>Porphyridium</taxon>
    </lineage>
</organism>
<evidence type="ECO:0000256" key="5">
    <source>
        <dbReference type="ARBA" id="ARBA00022898"/>
    </source>
</evidence>
<name>A0A5J4YWE6_PORPP</name>
<dbReference type="EMBL" id="VRMN01000004">
    <property type="protein sequence ID" value="KAA8495152.1"/>
    <property type="molecule type" value="Genomic_DNA"/>
</dbReference>
<comment type="caution">
    <text evidence="9">The sequence shown here is derived from an EMBL/GenBank/DDBJ whole genome shotgun (WGS) entry which is preliminary data.</text>
</comment>
<evidence type="ECO:0000256" key="7">
    <source>
        <dbReference type="SAM" id="Phobius"/>
    </source>
</evidence>
<keyword evidence="4" id="KW-0808">Transferase</keyword>
<dbReference type="PANTHER" id="PTHR13693:SF3">
    <property type="entry name" value="LD36009P"/>
    <property type="match status" value="1"/>
</dbReference>
<dbReference type="InterPro" id="IPR001917">
    <property type="entry name" value="Aminotrans_II_pyridoxalP_BS"/>
</dbReference>
<dbReference type="GO" id="GO:0030170">
    <property type="term" value="F:pyridoxal phosphate binding"/>
    <property type="evidence" value="ECO:0007669"/>
    <property type="project" value="InterPro"/>
</dbReference>
<feature type="transmembrane region" description="Helical" evidence="7">
    <location>
        <begin position="60"/>
        <end position="79"/>
    </location>
</feature>
<dbReference type="GO" id="GO:0016020">
    <property type="term" value="C:membrane"/>
    <property type="evidence" value="ECO:0007669"/>
    <property type="project" value="GOC"/>
</dbReference>
<evidence type="ECO:0000256" key="2">
    <source>
        <dbReference type="ARBA" id="ARBA00008392"/>
    </source>
</evidence>
<evidence type="ECO:0000313" key="10">
    <source>
        <dbReference type="Proteomes" id="UP000324585"/>
    </source>
</evidence>
<dbReference type="OMA" id="QPRANGC"/>
<dbReference type="Gene3D" id="3.40.640.10">
    <property type="entry name" value="Type I PLP-dependent aspartate aminotransferase-like (Major domain)"/>
    <property type="match status" value="1"/>
</dbReference>
<dbReference type="EC" id="2.3.1.50" evidence="3"/>
<dbReference type="PANTHER" id="PTHR13693">
    <property type="entry name" value="CLASS II AMINOTRANSFERASE/8-AMINO-7-OXONONANOATE SYNTHASE"/>
    <property type="match status" value="1"/>
</dbReference>
<dbReference type="GO" id="GO:0004758">
    <property type="term" value="F:serine C-palmitoyltransferase activity"/>
    <property type="evidence" value="ECO:0007669"/>
    <property type="project" value="UniProtKB-EC"/>
</dbReference>
<accession>A0A5J4YWE6</accession>
<dbReference type="Pfam" id="PF00155">
    <property type="entry name" value="Aminotran_1_2"/>
    <property type="match status" value="1"/>
</dbReference>
<evidence type="ECO:0000256" key="6">
    <source>
        <dbReference type="ARBA" id="ARBA00048528"/>
    </source>
</evidence>
<feature type="domain" description="Aminotransferase class I/classII large" evidence="8">
    <location>
        <begin position="155"/>
        <end position="513"/>
    </location>
</feature>
<dbReference type="GO" id="GO:0046513">
    <property type="term" value="P:ceramide biosynthetic process"/>
    <property type="evidence" value="ECO:0007669"/>
    <property type="project" value="TreeGrafter"/>
</dbReference>
<comment type="similarity">
    <text evidence="2">Belongs to the class-II pyridoxal-phosphate-dependent aminotransferase family.</text>
</comment>
<reference evidence="10" key="1">
    <citation type="journal article" date="2019" name="Nat. Commun.">
        <title>Expansion of phycobilisome linker gene families in mesophilic red algae.</title>
        <authorList>
            <person name="Lee J."/>
            <person name="Kim D."/>
            <person name="Bhattacharya D."/>
            <person name="Yoon H.S."/>
        </authorList>
    </citation>
    <scope>NUCLEOTIDE SEQUENCE [LARGE SCALE GENOMIC DNA]</scope>
    <source>
        <strain evidence="10">CCMP 1328</strain>
    </source>
</reference>
<proteinExistence type="inferred from homology"/>
<gene>
    <name evidence="9" type="ORF">FVE85_3393</name>
</gene>
<dbReference type="SUPFAM" id="SSF53383">
    <property type="entry name" value="PLP-dependent transferases"/>
    <property type="match status" value="1"/>
</dbReference>
<evidence type="ECO:0000259" key="8">
    <source>
        <dbReference type="Pfam" id="PF00155"/>
    </source>
</evidence>
<evidence type="ECO:0000256" key="3">
    <source>
        <dbReference type="ARBA" id="ARBA00013220"/>
    </source>
</evidence>
<keyword evidence="5" id="KW-0663">Pyridoxal phosphate</keyword>
<evidence type="ECO:0000256" key="4">
    <source>
        <dbReference type="ARBA" id="ARBA00022679"/>
    </source>
</evidence>
<evidence type="ECO:0000313" key="9">
    <source>
        <dbReference type="EMBL" id="KAA8495152.1"/>
    </source>
</evidence>
<dbReference type="Proteomes" id="UP000324585">
    <property type="component" value="Unassembled WGS sequence"/>
</dbReference>
<evidence type="ECO:0000256" key="1">
    <source>
        <dbReference type="ARBA" id="ARBA00001933"/>
    </source>
</evidence>
<keyword evidence="7" id="KW-1133">Transmembrane helix</keyword>
<dbReference type="CDD" id="cd06454">
    <property type="entry name" value="KBL_like"/>
    <property type="match status" value="1"/>
</dbReference>
<protein>
    <recommendedName>
        <fullName evidence="3">serine C-palmitoyltransferase</fullName>
        <ecNumber evidence="3">2.3.1.50</ecNumber>
    </recommendedName>
</protein>
<dbReference type="GO" id="GO:0017059">
    <property type="term" value="C:serine palmitoyltransferase complex"/>
    <property type="evidence" value="ECO:0007669"/>
    <property type="project" value="TreeGrafter"/>
</dbReference>
<comment type="cofactor">
    <cofactor evidence="1">
        <name>pyridoxal 5'-phosphate</name>
        <dbReference type="ChEBI" id="CHEBI:597326"/>
    </cofactor>
</comment>
<dbReference type="InterPro" id="IPR015421">
    <property type="entry name" value="PyrdxlP-dep_Trfase_major"/>
</dbReference>
<dbReference type="GO" id="GO:0046512">
    <property type="term" value="P:sphingosine biosynthetic process"/>
    <property type="evidence" value="ECO:0007669"/>
    <property type="project" value="TreeGrafter"/>
</dbReference>
<keyword evidence="10" id="KW-1185">Reference proteome</keyword>
<comment type="catalytic activity">
    <reaction evidence="6">
        <text>L-serine + hexadecanoyl-CoA + H(+) = 3-oxosphinganine + CO2 + CoA</text>
        <dbReference type="Rhea" id="RHEA:14761"/>
        <dbReference type="ChEBI" id="CHEBI:15378"/>
        <dbReference type="ChEBI" id="CHEBI:16526"/>
        <dbReference type="ChEBI" id="CHEBI:33384"/>
        <dbReference type="ChEBI" id="CHEBI:57287"/>
        <dbReference type="ChEBI" id="CHEBI:57379"/>
        <dbReference type="ChEBI" id="CHEBI:58299"/>
        <dbReference type="EC" id="2.3.1.50"/>
    </reaction>
</comment>
<dbReference type="Gene3D" id="3.90.1150.10">
    <property type="entry name" value="Aspartate Aminotransferase, domain 1"/>
    <property type="match status" value="1"/>
</dbReference>
<dbReference type="InterPro" id="IPR015424">
    <property type="entry name" value="PyrdxlP-dep_Trfase"/>
</dbReference>